<dbReference type="InterPro" id="IPR011250">
    <property type="entry name" value="OMP/PagP_B-barrel"/>
</dbReference>
<dbReference type="HOGENOM" id="CLU_1657866_0_0_0"/>
<evidence type="ECO:0000313" key="2">
    <source>
        <dbReference type="EMBL" id="ADE55891.1"/>
    </source>
</evidence>
<proteinExistence type="predicted"/>
<dbReference type="RefSeq" id="WP_013044613.1">
    <property type="nucleotide sequence ID" value="NC_014008.1"/>
</dbReference>
<sequence length="159" mass="16842">MKTTILLISSLALASASSLSAAIINNRATAYASYWSASGANDGYGAGLKYSKQFAGFVMGDVRGSYYTFDASSTSVVPLEASINLYLPAFISPYAGVGAGYYFVDSSKPDFENSSGYFAQIGADMELFGLGVFGELRYIDAERVFLDGVTANIGISLKF</sequence>
<evidence type="ECO:0008006" key="4">
    <source>
        <dbReference type="Google" id="ProtNLM"/>
    </source>
</evidence>
<dbReference type="Proteomes" id="UP000000925">
    <property type="component" value="Chromosome"/>
</dbReference>
<protein>
    <recommendedName>
        <fullName evidence="4">Outer membrane protein beta-barrel domain-containing protein</fullName>
    </recommendedName>
</protein>
<dbReference type="AlphaFoldDB" id="D5ER47"/>
<name>D5ER47_CORAD</name>
<keyword evidence="1" id="KW-0732">Signal</keyword>
<evidence type="ECO:0000313" key="3">
    <source>
        <dbReference type="Proteomes" id="UP000000925"/>
    </source>
</evidence>
<evidence type="ECO:0000256" key="1">
    <source>
        <dbReference type="SAM" id="SignalP"/>
    </source>
</evidence>
<keyword evidence="3" id="KW-1185">Reference proteome</keyword>
<feature type="signal peptide" evidence="1">
    <location>
        <begin position="1"/>
        <end position="21"/>
    </location>
</feature>
<feature type="chain" id="PRO_5003071691" description="Outer membrane protein beta-barrel domain-containing protein" evidence="1">
    <location>
        <begin position="22"/>
        <end position="159"/>
    </location>
</feature>
<reference evidence="2 3" key="1">
    <citation type="journal article" date="2010" name="Stand. Genomic Sci.">
        <title>Complete genome sequence of Coraliomargarita akajimensis type strain (04OKA010-24).</title>
        <authorList>
            <person name="Mavromatis K."/>
            <person name="Abt B."/>
            <person name="Brambilla E."/>
            <person name="Lapidus A."/>
            <person name="Copeland A."/>
            <person name="Deshpande S."/>
            <person name="Nolan M."/>
            <person name="Lucas S."/>
            <person name="Tice H."/>
            <person name="Cheng J.F."/>
            <person name="Han C."/>
            <person name="Detter J.C."/>
            <person name="Woyke T."/>
            <person name="Goodwin L."/>
            <person name="Pitluck S."/>
            <person name="Held B."/>
            <person name="Brettin T."/>
            <person name="Tapia R."/>
            <person name="Ivanova N."/>
            <person name="Mikhailova N."/>
            <person name="Pati A."/>
            <person name="Liolios K."/>
            <person name="Chen A."/>
            <person name="Palaniappan K."/>
            <person name="Land M."/>
            <person name="Hauser L."/>
            <person name="Chang Y.J."/>
            <person name="Jeffries C.D."/>
            <person name="Rohde M."/>
            <person name="Goker M."/>
            <person name="Bristow J."/>
            <person name="Eisen J.A."/>
            <person name="Markowitz V."/>
            <person name="Hugenholtz P."/>
            <person name="Klenk H.P."/>
            <person name="Kyrpides N.C."/>
        </authorList>
    </citation>
    <scope>NUCLEOTIDE SEQUENCE [LARGE SCALE GENOMIC DNA]</scope>
    <source>
        <strain evidence="3">DSM 45221 / IAM 15411 / JCM 23193 / KCTC 12865</strain>
    </source>
</reference>
<dbReference type="KEGG" id="caa:Caka_2878"/>
<dbReference type="OrthoDB" id="9804422at2"/>
<dbReference type="SUPFAM" id="SSF56925">
    <property type="entry name" value="OMPA-like"/>
    <property type="match status" value="1"/>
</dbReference>
<accession>D5ER47</accession>
<dbReference type="EMBL" id="CP001998">
    <property type="protein sequence ID" value="ADE55891.1"/>
    <property type="molecule type" value="Genomic_DNA"/>
</dbReference>
<organism evidence="2 3">
    <name type="scientific">Coraliomargarita akajimensis (strain DSM 45221 / IAM 15411 / JCM 23193 / KCTC 12865 / 04OKA010-24)</name>
    <dbReference type="NCBI Taxonomy" id="583355"/>
    <lineage>
        <taxon>Bacteria</taxon>
        <taxon>Pseudomonadati</taxon>
        <taxon>Verrucomicrobiota</taxon>
        <taxon>Opitutia</taxon>
        <taxon>Puniceicoccales</taxon>
        <taxon>Coraliomargaritaceae</taxon>
        <taxon>Coraliomargarita</taxon>
    </lineage>
</organism>
<dbReference type="Gene3D" id="2.40.160.20">
    <property type="match status" value="1"/>
</dbReference>
<gene>
    <name evidence="2" type="ordered locus">Caka_2878</name>
</gene>